<feature type="non-terminal residue" evidence="3">
    <location>
        <position position="69"/>
    </location>
</feature>
<feature type="non-terminal residue" evidence="3">
    <location>
        <position position="1"/>
    </location>
</feature>
<comment type="caution">
    <text evidence="3">The sequence shown here is derived from an EMBL/GenBank/DDBJ whole genome shotgun (WGS) entry which is preliminary data.</text>
</comment>
<reference evidence="3" key="1">
    <citation type="submission" date="2020-07" db="EMBL/GenBank/DDBJ databases">
        <title>Clarias magur genome sequencing, assembly and annotation.</title>
        <authorList>
            <person name="Kushwaha B."/>
            <person name="Kumar R."/>
            <person name="Das P."/>
            <person name="Joshi C.G."/>
            <person name="Kumar D."/>
            <person name="Nagpure N.S."/>
            <person name="Pandey M."/>
            <person name="Agarwal S."/>
            <person name="Srivastava S."/>
            <person name="Singh M."/>
            <person name="Sahoo L."/>
            <person name="Jayasankar P."/>
            <person name="Meher P.K."/>
            <person name="Koringa P.G."/>
            <person name="Iquebal M.A."/>
            <person name="Das S.P."/>
            <person name="Bit A."/>
            <person name="Patnaik S."/>
            <person name="Patel N."/>
            <person name="Shah T.M."/>
            <person name="Hinsu A."/>
            <person name="Jena J.K."/>
        </authorList>
    </citation>
    <scope>NUCLEOTIDE SEQUENCE</scope>
    <source>
        <strain evidence="3">CIFAMagur01</strain>
        <tissue evidence="3">Testis</tissue>
    </source>
</reference>
<protein>
    <recommendedName>
        <fullName evidence="1">Sulfotransferase</fullName>
        <ecNumber evidence="1">2.8.2.-</ecNumber>
    </recommendedName>
</protein>
<feature type="domain" description="Sulfotransferase" evidence="2">
    <location>
        <begin position="1"/>
        <end position="69"/>
    </location>
</feature>
<evidence type="ECO:0000256" key="1">
    <source>
        <dbReference type="RuleBase" id="RU361155"/>
    </source>
</evidence>
<proteinExistence type="inferred from homology"/>
<evidence type="ECO:0000313" key="3">
    <source>
        <dbReference type="EMBL" id="KAF5907169.1"/>
    </source>
</evidence>
<dbReference type="EMBL" id="QNUK01000024">
    <property type="protein sequence ID" value="KAF5907169.1"/>
    <property type="molecule type" value="Genomic_DNA"/>
</dbReference>
<dbReference type="GO" id="GO:0008146">
    <property type="term" value="F:sulfotransferase activity"/>
    <property type="evidence" value="ECO:0007669"/>
    <property type="project" value="InterPro"/>
</dbReference>
<dbReference type="AlphaFoldDB" id="A0A8J4X9Z8"/>
<dbReference type="OrthoDB" id="205623at2759"/>
<dbReference type="InterPro" id="IPR027417">
    <property type="entry name" value="P-loop_NTPase"/>
</dbReference>
<gene>
    <name evidence="3" type="ORF">DAT39_003037</name>
</gene>
<evidence type="ECO:0000259" key="2">
    <source>
        <dbReference type="Pfam" id="PF00685"/>
    </source>
</evidence>
<dbReference type="Gene3D" id="3.40.50.300">
    <property type="entry name" value="P-loop containing nucleotide triphosphate hydrolases"/>
    <property type="match status" value="1"/>
</dbReference>
<dbReference type="InterPro" id="IPR000863">
    <property type="entry name" value="Sulfotransferase_dom"/>
</dbReference>
<organism evidence="3 4">
    <name type="scientific">Clarias magur</name>
    <name type="common">Asian catfish</name>
    <name type="synonym">Macropteronotus magur</name>
    <dbReference type="NCBI Taxonomy" id="1594786"/>
    <lineage>
        <taxon>Eukaryota</taxon>
        <taxon>Metazoa</taxon>
        <taxon>Chordata</taxon>
        <taxon>Craniata</taxon>
        <taxon>Vertebrata</taxon>
        <taxon>Euteleostomi</taxon>
        <taxon>Actinopterygii</taxon>
        <taxon>Neopterygii</taxon>
        <taxon>Teleostei</taxon>
        <taxon>Ostariophysi</taxon>
        <taxon>Siluriformes</taxon>
        <taxon>Clariidae</taxon>
        <taxon>Clarias</taxon>
    </lineage>
</organism>
<comment type="similarity">
    <text evidence="1">Belongs to the sulfotransferase 1 family.</text>
</comment>
<dbReference type="Proteomes" id="UP000727407">
    <property type="component" value="Unassembled WGS sequence"/>
</dbReference>
<accession>A0A8J4X9Z8</accession>
<dbReference type="SUPFAM" id="SSF52540">
    <property type="entry name" value="P-loop containing nucleoside triphosphate hydrolases"/>
    <property type="match status" value="1"/>
</dbReference>
<sequence length="69" mass="7907">TTWMQEIFSLILSEGDLTPVLTLQGFGRILWLEAKQNDQLVTKLSSPRAFLSHKPYQFMPSTFFSSKAK</sequence>
<name>A0A8J4X9Z8_CLAMG</name>
<evidence type="ECO:0000313" key="4">
    <source>
        <dbReference type="Proteomes" id="UP000727407"/>
    </source>
</evidence>
<dbReference type="Pfam" id="PF00685">
    <property type="entry name" value="Sulfotransfer_1"/>
    <property type="match status" value="1"/>
</dbReference>
<keyword evidence="1" id="KW-0808">Transferase</keyword>
<dbReference type="EC" id="2.8.2.-" evidence="1"/>
<keyword evidence="4" id="KW-1185">Reference proteome</keyword>